<gene>
    <name evidence="9" type="ORF">EVA_11125</name>
</gene>
<protein>
    <submittedName>
        <fullName evidence="9">Dihydrolipoyl dehydrogenase</fullName>
    </submittedName>
</protein>
<dbReference type="PANTHER" id="PTHR22912">
    <property type="entry name" value="DISULFIDE OXIDOREDUCTASE"/>
    <property type="match status" value="1"/>
</dbReference>
<dbReference type="GO" id="GO:0004148">
    <property type="term" value="F:dihydrolipoyl dehydrogenase (NADH) activity"/>
    <property type="evidence" value="ECO:0007669"/>
    <property type="project" value="TreeGrafter"/>
</dbReference>
<dbReference type="GO" id="GO:0006103">
    <property type="term" value="P:2-oxoglutarate metabolic process"/>
    <property type="evidence" value="ECO:0007669"/>
    <property type="project" value="TreeGrafter"/>
</dbReference>
<evidence type="ECO:0000256" key="4">
    <source>
        <dbReference type="ARBA" id="ARBA00022827"/>
    </source>
</evidence>
<keyword evidence="5" id="KW-0560">Oxidoreductase</keyword>
<evidence type="ECO:0000256" key="6">
    <source>
        <dbReference type="ARBA" id="ARBA00023027"/>
    </source>
</evidence>
<dbReference type="PANTHER" id="PTHR22912:SF217">
    <property type="entry name" value="DIHYDROLIPOYL DEHYDROGENASE"/>
    <property type="match status" value="1"/>
</dbReference>
<dbReference type="AlphaFoldDB" id="J9GG44"/>
<dbReference type="GO" id="GO:0050660">
    <property type="term" value="F:flavin adenine dinucleotide binding"/>
    <property type="evidence" value="ECO:0007669"/>
    <property type="project" value="TreeGrafter"/>
</dbReference>
<dbReference type="SUPFAM" id="SSF55424">
    <property type="entry name" value="FAD/NAD-linked reductases, dimerisation (C-terminal) domain"/>
    <property type="match status" value="1"/>
</dbReference>
<dbReference type="FunFam" id="3.30.390.30:FF:000001">
    <property type="entry name" value="Dihydrolipoyl dehydrogenase"/>
    <property type="match status" value="1"/>
</dbReference>
<dbReference type="SUPFAM" id="SSF51905">
    <property type="entry name" value="FAD/NAD(P)-binding domain"/>
    <property type="match status" value="1"/>
</dbReference>
<evidence type="ECO:0000259" key="7">
    <source>
        <dbReference type="Pfam" id="PF02852"/>
    </source>
</evidence>
<dbReference type="PRINTS" id="PR00411">
    <property type="entry name" value="PNDRDTASEI"/>
</dbReference>
<feature type="domain" description="FAD/NAD(P)-binding" evidence="8">
    <location>
        <begin position="1"/>
        <end position="102"/>
    </location>
</feature>
<dbReference type="InterPro" id="IPR036188">
    <property type="entry name" value="FAD/NAD-bd_sf"/>
</dbReference>
<reference evidence="9" key="1">
    <citation type="journal article" date="2012" name="PLoS ONE">
        <title>Gene sets for utilization of primary and secondary nutrition supplies in the distal gut of endangered iberian lynx.</title>
        <authorList>
            <person name="Alcaide M."/>
            <person name="Messina E."/>
            <person name="Richter M."/>
            <person name="Bargiela R."/>
            <person name="Peplies J."/>
            <person name="Huws S.A."/>
            <person name="Newbold C.J."/>
            <person name="Golyshin P.N."/>
            <person name="Simon M.A."/>
            <person name="Lopez G."/>
            <person name="Yakimov M.M."/>
            <person name="Ferrer M."/>
        </authorList>
    </citation>
    <scope>NUCLEOTIDE SEQUENCE</scope>
</reference>
<dbReference type="Pfam" id="PF07992">
    <property type="entry name" value="Pyr_redox_2"/>
    <property type="match status" value="1"/>
</dbReference>
<dbReference type="InterPro" id="IPR050151">
    <property type="entry name" value="Class-I_Pyr_Nuc-Dis_Oxidored"/>
</dbReference>
<organism evidence="9">
    <name type="scientific">gut metagenome</name>
    <dbReference type="NCBI Taxonomy" id="749906"/>
    <lineage>
        <taxon>unclassified sequences</taxon>
        <taxon>metagenomes</taxon>
        <taxon>organismal metagenomes</taxon>
    </lineage>
</organism>
<feature type="domain" description="Pyridine nucleotide-disulphide oxidoreductase dimerisation" evidence="7">
    <location>
        <begin position="121"/>
        <end position="228"/>
    </location>
</feature>
<keyword evidence="4" id="KW-0274">FAD</keyword>
<dbReference type="EMBL" id="AMCI01003234">
    <property type="protein sequence ID" value="EJX00768.1"/>
    <property type="molecule type" value="Genomic_DNA"/>
</dbReference>
<comment type="similarity">
    <text evidence="2">Belongs to the class-I pyridine nucleotide-disulfide oxidoreductase family.</text>
</comment>
<dbReference type="InterPro" id="IPR004099">
    <property type="entry name" value="Pyr_nucl-diS_OxRdtase_dimer"/>
</dbReference>
<evidence type="ECO:0000256" key="2">
    <source>
        <dbReference type="ARBA" id="ARBA00007532"/>
    </source>
</evidence>
<proteinExistence type="inferred from homology"/>
<dbReference type="InterPro" id="IPR023753">
    <property type="entry name" value="FAD/NAD-binding_dom"/>
</dbReference>
<dbReference type="Pfam" id="PF02852">
    <property type="entry name" value="Pyr_redox_dim"/>
    <property type="match status" value="1"/>
</dbReference>
<evidence type="ECO:0000256" key="5">
    <source>
        <dbReference type="ARBA" id="ARBA00023002"/>
    </source>
</evidence>
<comment type="caution">
    <text evidence="9">The sequence shown here is derived from an EMBL/GenBank/DDBJ whole genome shotgun (WGS) entry which is preliminary data.</text>
</comment>
<dbReference type="Gene3D" id="3.50.50.60">
    <property type="entry name" value="FAD/NAD(P)-binding domain"/>
    <property type="match status" value="2"/>
</dbReference>
<evidence type="ECO:0000313" key="9">
    <source>
        <dbReference type="EMBL" id="EJX00768.1"/>
    </source>
</evidence>
<evidence type="ECO:0000259" key="8">
    <source>
        <dbReference type="Pfam" id="PF07992"/>
    </source>
</evidence>
<name>J9GG44_9ZZZZ</name>
<sequence>MKKRGINFNLGAAVNGIQESNGKKKVTFDLNGKASEVEADLVLMAVGRGARLKGFGLESTGVEFTPKGIVVDEWMRTNVKGIYAVGDVNGRCQLAHAATAQGKRALANILGINEGPNLDIIPAAVFTNPEVATVGLSEEAATNKGIHYTSHKAFYRANGKSLAMGSNEGLVKILVDDEKHIIGAHILGAHAADLIHELALAIHTQRTVDEVNYLIHAHPSLSEIVHDAITN</sequence>
<dbReference type="PRINTS" id="PR00368">
    <property type="entry name" value="FADPNR"/>
</dbReference>
<comment type="cofactor">
    <cofactor evidence="1">
        <name>FAD</name>
        <dbReference type="ChEBI" id="CHEBI:57692"/>
    </cofactor>
</comment>
<dbReference type="Gene3D" id="3.30.390.30">
    <property type="match status" value="1"/>
</dbReference>
<dbReference type="InterPro" id="IPR016156">
    <property type="entry name" value="FAD/NAD-linked_Rdtase_dimer_sf"/>
</dbReference>
<keyword evidence="3" id="KW-0285">Flavoprotein</keyword>
<keyword evidence="6" id="KW-0520">NAD</keyword>
<evidence type="ECO:0000256" key="1">
    <source>
        <dbReference type="ARBA" id="ARBA00001974"/>
    </source>
</evidence>
<accession>J9GG44</accession>
<evidence type="ECO:0000256" key="3">
    <source>
        <dbReference type="ARBA" id="ARBA00022630"/>
    </source>
</evidence>